<dbReference type="AlphaFoldDB" id="A0A0D1EEW4"/>
<dbReference type="PATRIC" id="fig|935700.4.peg.3833"/>
<name>A0A0D1EEW4_9RHOB</name>
<organism evidence="2 3">
    <name type="scientific">Jannaschia aquimarina</name>
    <dbReference type="NCBI Taxonomy" id="935700"/>
    <lineage>
        <taxon>Bacteria</taxon>
        <taxon>Pseudomonadati</taxon>
        <taxon>Pseudomonadota</taxon>
        <taxon>Alphaproteobacteria</taxon>
        <taxon>Rhodobacterales</taxon>
        <taxon>Roseobacteraceae</taxon>
        <taxon>Jannaschia</taxon>
    </lineage>
</organism>
<keyword evidence="3" id="KW-1185">Reference proteome</keyword>
<gene>
    <name evidence="2" type="ORF">jaqu_37180</name>
</gene>
<dbReference type="Proteomes" id="UP000032232">
    <property type="component" value="Unassembled WGS sequence"/>
</dbReference>
<comment type="caution">
    <text evidence="2">The sequence shown here is derived from an EMBL/GenBank/DDBJ whole genome shotgun (WGS) entry which is preliminary data.</text>
</comment>
<protein>
    <submittedName>
        <fullName evidence="2">Uncharacterized protein</fullName>
    </submittedName>
</protein>
<feature type="transmembrane region" description="Helical" evidence="1">
    <location>
        <begin position="44"/>
        <end position="63"/>
    </location>
</feature>
<accession>A0A0D1EEW4</accession>
<dbReference type="STRING" id="935700.jaqu_37180"/>
<evidence type="ECO:0000256" key="1">
    <source>
        <dbReference type="SAM" id="Phobius"/>
    </source>
</evidence>
<sequence length="75" mass="7826">MSAPKAPRRVADAARLLPVLGLALLIAPDLLLSGAAGKGATAPWLLYLFGALFILVVLAFLVARSFLRTPPGDET</sequence>
<keyword evidence="1" id="KW-1133">Transmembrane helix</keyword>
<keyword evidence="1" id="KW-0812">Transmembrane</keyword>
<evidence type="ECO:0000313" key="2">
    <source>
        <dbReference type="EMBL" id="KIT14430.1"/>
    </source>
</evidence>
<keyword evidence="1" id="KW-0472">Membrane</keyword>
<proteinExistence type="predicted"/>
<dbReference type="RefSeq" id="WP_043920476.1">
    <property type="nucleotide sequence ID" value="NZ_FZPF01000010.1"/>
</dbReference>
<reference evidence="2 3" key="1">
    <citation type="submission" date="2015-02" db="EMBL/GenBank/DDBJ databases">
        <title>Genome Sequence of Jannaschia aquimarina DSM28248, a member of the Roseobacter clade.</title>
        <authorList>
            <person name="Voget S."/>
            <person name="Daniel R."/>
        </authorList>
    </citation>
    <scope>NUCLEOTIDE SEQUENCE [LARGE SCALE GENOMIC DNA]</scope>
    <source>
        <strain evidence="2 3">GSW-M26</strain>
    </source>
</reference>
<evidence type="ECO:0000313" key="3">
    <source>
        <dbReference type="Proteomes" id="UP000032232"/>
    </source>
</evidence>
<dbReference type="EMBL" id="JYFE01000074">
    <property type="protein sequence ID" value="KIT14430.1"/>
    <property type="molecule type" value="Genomic_DNA"/>
</dbReference>